<dbReference type="AlphaFoldDB" id="M2MMI0"/>
<reference evidence="1 2" key="1">
    <citation type="journal article" date="2012" name="PLoS Pathog.">
        <title>Diverse lifestyles and strategies of plant pathogenesis encoded in the genomes of eighteen Dothideomycetes fungi.</title>
        <authorList>
            <person name="Ohm R.A."/>
            <person name="Feau N."/>
            <person name="Henrissat B."/>
            <person name="Schoch C.L."/>
            <person name="Horwitz B.A."/>
            <person name="Barry K.W."/>
            <person name="Condon B.J."/>
            <person name="Copeland A.C."/>
            <person name="Dhillon B."/>
            <person name="Glaser F."/>
            <person name="Hesse C.N."/>
            <person name="Kosti I."/>
            <person name="LaButti K."/>
            <person name="Lindquist E.A."/>
            <person name="Lucas S."/>
            <person name="Salamov A.A."/>
            <person name="Bradshaw R.E."/>
            <person name="Ciuffetti L."/>
            <person name="Hamelin R.C."/>
            <person name="Kema G.H.J."/>
            <person name="Lawrence C."/>
            <person name="Scott J.A."/>
            <person name="Spatafora J.W."/>
            <person name="Turgeon B.G."/>
            <person name="de Wit P.J.G.M."/>
            <person name="Zhong S."/>
            <person name="Goodwin S.B."/>
            <person name="Grigoriev I.V."/>
        </authorList>
    </citation>
    <scope>NUCLEOTIDE SEQUENCE [LARGE SCALE GENOMIC DNA]</scope>
    <source>
        <strain evidence="1 2">UAMH 10762</strain>
    </source>
</reference>
<dbReference type="Proteomes" id="UP000011761">
    <property type="component" value="Unassembled WGS sequence"/>
</dbReference>
<evidence type="ECO:0000313" key="1">
    <source>
        <dbReference type="EMBL" id="EMC97901.1"/>
    </source>
</evidence>
<proteinExistence type="predicted"/>
<organism evidence="1 2">
    <name type="scientific">Baudoinia panamericana (strain UAMH 10762)</name>
    <name type="common">Angels' share fungus</name>
    <name type="synonym">Baudoinia compniacensis (strain UAMH 10762)</name>
    <dbReference type="NCBI Taxonomy" id="717646"/>
    <lineage>
        <taxon>Eukaryota</taxon>
        <taxon>Fungi</taxon>
        <taxon>Dikarya</taxon>
        <taxon>Ascomycota</taxon>
        <taxon>Pezizomycotina</taxon>
        <taxon>Dothideomycetes</taxon>
        <taxon>Dothideomycetidae</taxon>
        <taxon>Mycosphaerellales</taxon>
        <taxon>Teratosphaeriaceae</taxon>
        <taxon>Baudoinia</taxon>
    </lineage>
</organism>
<evidence type="ECO:0000313" key="2">
    <source>
        <dbReference type="Proteomes" id="UP000011761"/>
    </source>
</evidence>
<dbReference type="GeneID" id="19114014"/>
<dbReference type="RefSeq" id="XP_007674787.1">
    <property type="nucleotide sequence ID" value="XM_007676597.1"/>
</dbReference>
<dbReference type="EMBL" id="KB445553">
    <property type="protein sequence ID" value="EMC97901.1"/>
    <property type="molecule type" value="Genomic_DNA"/>
</dbReference>
<dbReference type="KEGG" id="bcom:BAUCODRAFT_407072"/>
<sequence length="106" mass="11496">MISEVPGNRPLSQYAFGLLQALHNAELISAGSHVPKGIVIRMRCHVADSTMSANLICLRAKPVATSVVGASQGFMSKSAPSTWIDQGGTTRCEVLFVHRFHQVHLR</sequence>
<dbReference type="HOGENOM" id="CLU_2222753_0_0_1"/>
<accession>M2MMI0</accession>
<gene>
    <name evidence="1" type="ORF">BAUCODRAFT_407072</name>
</gene>
<name>M2MMI0_BAUPA</name>
<protein>
    <submittedName>
        <fullName evidence="1">Uncharacterized protein</fullName>
    </submittedName>
</protein>
<keyword evidence="2" id="KW-1185">Reference proteome</keyword>